<evidence type="ECO:0000256" key="1">
    <source>
        <dbReference type="SAM" id="MobiDB-lite"/>
    </source>
</evidence>
<evidence type="ECO:0000313" key="2">
    <source>
        <dbReference type="EMBL" id="SBV86249.1"/>
    </source>
</evidence>
<feature type="compositionally biased region" description="Basic and acidic residues" evidence="1">
    <location>
        <begin position="254"/>
        <end position="264"/>
    </location>
</feature>
<dbReference type="AlphaFoldDB" id="A0A1M4KZC1"/>
<feature type="region of interest" description="Disordered" evidence="1">
    <location>
        <begin position="240"/>
        <end position="276"/>
    </location>
</feature>
<dbReference type="Proteomes" id="UP000184997">
    <property type="component" value="Unassembled WGS sequence"/>
</dbReference>
<proteinExistence type="predicted"/>
<gene>
    <name evidence="2" type="ORF">XTGNCPPB3709_0141</name>
</gene>
<accession>A0A1M4KZC1</accession>
<name>A0A1M4KZC1_9XANT</name>
<evidence type="ECO:0000313" key="3">
    <source>
        <dbReference type="Proteomes" id="UP000184997"/>
    </source>
</evidence>
<organism evidence="2 3">
    <name type="scientific">Xanthomonas graminis pv. graminis</name>
    <dbReference type="NCBI Taxonomy" id="134874"/>
    <lineage>
        <taxon>Bacteria</taxon>
        <taxon>Pseudomonadati</taxon>
        <taxon>Pseudomonadota</taxon>
        <taxon>Gammaproteobacteria</taxon>
        <taxon>Lysobacterales</taxon>
        <taxon>Lysobacteraceae</taxon>
        <taxon>Xanthomonas</taxon>
        <taxon>Xanthomonas translucens group</taxon>
        <taxon>Xanthomonas graminis</taxon>
    </lineage>
</organism>
<protein>
    <submittedName>
        <fullName evidence="2">Putative type III effector protein XopR class</fullName>
    </submittedName>
</protein>
<sequence length="276" mass="31546">MRRPAQAKAMEGMPSRAQPKPTTHYGKHDALINMLHEERDPTPLEQQLLNELKAELTVPKHRPAQAQAEKPTAQRARQELSIRDLNKQLAALDKAKYAISSKMLEEDRGPTPQEQQVLDRSTALIETRNEARDRQLANMLHALGPLETISAPRTTTSSRAEVQRDVMQFNANKLRAAQAQGLQPAKFARHYARAERRLQSLRDSGAPFADVQRLQRMMQGYHNLVNLENIVRHTDDQLQRMGGPRLMDSMPTTPEERTQMRENDYAEQEEAMRNGY</sequence>
<feature type="region of interest" description="Disordered" evidence="1">
    <location>
        <begin position="1"/>
        <end position="26"/>
    </location>
</feature>
<reference evidence="3" key="1">
    <citation type="submission" date="2016-07" db="EMBL/GenBank/DDBJ databases">
        <authorList>
            <person name="Florea S."/>
            <person name="Webb J.S."/>
            <person name="Jaromczyk J."/>
            <person name="Schardl C.L."/>
        </authorList>
    </citation>
    <scope>NUCLEOTIDE SEQUENCE [LARGE SCALE GENOMIC DNA]</scope>
</reference>
<dbReference type="EMBL" id="FLUK01000015">
    <property type="protein sequence ID" value="SBV86249.1"/>
    <property type="molecule type" value="Genomic_DNA"/>
</dbReference>